<dbReference type="InterPro" id="IPR043144">
    <property type="entry name" value="Mal/L-sulf/L-lact_DH-like_ah"/>
</dbReference>
<dbReference type="EMBL" id="DTAK01000022">
    <property type="protein sequence ID" value="HGU59303.1"/>
    <property type="molecule type" value="Genomic_DNA"/>
</dbReference>
<dbReference type="GO" id="GO:0016491">
    <property type="term" value="F:oxidoreductase activity"/>
    <property type="evidence" value="ECO:0007669"/>
    <property type="project" value="UniProtKB-KW"/>
</dbReference>
<dbReference type="Gene3D" id="1.10.1530.10">
    <property type="match status" value="1"/>
</dbReference>
<evidence type="ECO:0000256" key="1">
    <source>
        <dbReference type="ARBA" id="ARBA00006056"/>
    </source>
</evidence>
<evidence type="ECO:0000313" key="3">
    <source>
        <dbReference type="EMBL" id="HGU59303.1"/>
    </source>
</evidence>
<organism evidence="3">
    <name type="scientific">Geoglobus ahangari</name>
    <dbReference type="NCBI Taxonomy" id="113653"/>
    <lineage>
        <taxon>Archaea</taxon>
        <taxon>Methanobacteriati</taxon>
        <taxon>Methanobacteriota</taxon>
        <taxon>Archaeoglobi</taxon>
        <taxon>Archaeoglobales</taxon>
        <taxon>Archaeoglobaceae</taxon>
        <taxon>Geoglobus</taxon>
    </lineage>
</organism>
<dbReference type="AlphaFoldDB" id="A0A7C4WDJ5"/>
<dbReference type="InterPro" id="IPR043143">
    <property type="entry name" value="Mal/L-sulf/L-lact_DH-like_NADP"/>
</dbReference>
<dbReference type="PANTHER" id="PTHR11091">
    <property type="entry name" value="OXIDOREDUCTASE-RELATED"/>
    <property type="match status" value="1"/>
</dbReference>
<gene>
    <name evidence="3" type="ORF">ENT89_03840</name>
</gene>
<sequence length="343" mass="38033">MSYHSPEVIDLKVDIENLERFCNEILYKIGLDREDREIVTDYLITVERLGISSHGVIRLVYYYRALKDGYLNPKPRIRILNEDSATVLIDGDHGLGQVIAAKATRMAIEKAKRGSIGFGNAINLGHVGALSYYTLMAVREGFVSVAITNAPAVMAPLGGKRAFLGTNPVSLGIPFKDGEHFLFDGSMSAASRGKIMLAMQRGEKIPENWALNERGEPTTDPAEAIKGALLPDGVRGYAIALFIDLFCGSVLGGKFGYELPSNFASQGGFSILVINPRFFRPYEEHLRSFEKYVERLRSHENAKLPGEIEFSKFKESIRSVEIDEAIISKLNELARELGCDLRL</sequence>
<dbReference type="Pfam" id="PF02615">
    <property type="entry name" value="Ldh_2"/>
    <property type="match status" value="1"/>
</dbReference>
<dbReference type="PANTHER" id="PTHR11091:SF0">
    <property type="entry name" value="MALATE DEHYDROGENASE"/>
    <property type="match status" value="1"/>
</dbReference>
<dbReference type="InterPro" id="IPR003767">
    <property type="entry name" value="Malate/L-lactate_DH-like"/>
</dbReference>
<accession>A0A7C4WDJ5</accession>
<proteinExistence type="inferred from homology"/>
<protein>
    <submittedName>
        <fullName evidence="3">Ldh family oxidoreductase</fullName>
    </submittedName>
</protein>
<name>A0A7C4WDJ5_9EURY</name>
<dbReference type="InterPro" id="IPR036111">
    <property type="entry name" value="Mal/L-sulfo/L-lacto_DH-like_sf"/>
</dbReference>
<dbReference type="SUPFAM" id="SSF89733">
    <property type="entry name" value="L-sulfolactate dehydrogenase-like"/>
    <property type="match status" value="1"/>
</dbReference>
<keyword evidence="2" id="KW-0560">Oxidoreductase</keyword>
<evidence type="ECO:0000256" key="2">
    <source>
        <dbReference type="ARBA" id="ARBA00023002"/>
    </source>
</evidence>
<reference evidence="3" key="1">
    <citation type="journal article" date="2020" name="mSystems">
        <title>Genome- and Community-Level Interaction Insights into Carbon Utilization and Element Cycling Functions of Hydrothermarchaeota in Hydrothermal Sediment.</title>
        <authorList>
            <person name="Zhou Z."/>
            <person name="Liu Y."/>
            <person name="Xu W."/>
            <person name="Pan J."/>
            <person name="Luo Z.H."/>
            <person name="Li M."/>
        </authorList>
    </citation>
    <scope>NUCLEOTIDE SEQUENCE [LARGE SCALE GENOMIC DNA]</scope>
    <source>
        <strain evidence="3">SpSt-62</strain>
    </source>
</reference>
<comment type="similarity">
    <text evidence="1">Belongs to the LDH2/MDH2 oxidoreductase family.</text>
</comment>
<dbReference type="Gene3D" id="3.30.1370.60">
    <property type="entry name" value="Hypothetical oxidoreductase yiak, domain 2"/>
    <property type="match status" value="1"/>
</dbReference>
<comment type="caution">
    <text evidence="3">The sequence shown here is derived from an EMBL/GenBank/DDBJ whole genome shotgun (WGS) entry which is preliminary data.</text>
</comment>